<protein>
    <submittedName>
        <fullName evidence="9">Methyl-accepting chemotaxis sensory transducer</fullName>
    </submittedName>
</protein>
<sequence length="885" mass="94704">MSALSKLVPSFIRRRYLFKFVISILAVVLVIGAIGAVSYAQIDQTVRDDSSDQLQSTAELQAEAIGDWVANMNVQTRTASATPAVQDGDVQAIQGAIVEEQARMGVDVRAIHYVDTSEGEVLTSTDAQLRGTELDAVEDPWSETDFEDELTLDEDVWNSEQAYESAALNDQVMAFASPVPERDDHVMVVIGTLEYRVDQLQQDGAAGSTAIVDQRGDAVLQTGSGEFTNQTDEDAIEDALGGRSSQIEDEDVVQAYVPVGDTEWVAVTTVPTEQAYGVASDVGTNVIVMVLVSLVALGLVGVVLGRQTVVPLTELRDRAAAMEGGDLEVDLETSRIDEIGRLYDGFDSMRTSLRDQIQEAESARADAEKARAETEAMNHHLESKADEYRDVMELCAEGDLTQRLDPESDNEAMTDIAVAFNEMVDELEETTAHVKSFADEVAAASEEVTASAEEVRSASGQVSHSIQEISDGADRQNKNLQAVSDEMSGLSATTEQIAASSNQVADIAEQTAETGRYGREAAREAIEGMHEIEAESTETVEAIEDLTAEMEQIDELIEFITEVARETNMLALNANIEASRSGSGDKKGEGFAVVAAEVKELAADTKETAEDIETRLERINDRTERTATEVEKTADKISSHVDAVENAAEALDEIADYAQETNDGVQEISATTEQQAASTQEVVAMVSTATDISESTATESQRVAAAAEEQTSALSEVTKSAGSLANQASHLNEMLDRFDTDSAVESAGVSPSELVDGDYEPTLEFDETDLETDAGTDDASAELATTDATGDSGTILDESTSDDTADTEAASGEKPDSEFDSEADSETESASEPDSDSNDIETESSDDTDADADADAETDTDGETTETDDEPVDPFTYDEVDDGSN</sequence>
<dbReference type="Proteomes" id="UP000011648">
    <property type="component" value="Unassembled WGS sequence"/>
</dbReference>
<comment type="similarity">
    <text evidence="2">Belongs to the methyl-accepting chemotaxis (MCP) protein family.</text>
</comment>
<dbReference type="Pfam" id="PF00015">
    <property type="entry name" value="MCPsignal"/>
    <property type="match status" value="1"/>
</dbReference>
<feature type="coiled-coil region" evidence="4">
    <location>
        <begin position="350"/>
        <end position="384"/>
    </location>
</feature>
<keyword evidence="1 3" id="KW-0807">Transducer</keyword>
<dbReference type="SMART" id="SM00283">
    <property type="entry name" value="MA"/>
    <property type="match status" value="1"/>
</dbReference>
<dbReference type="InterPro" id="IPR003660">
    <property type="entry name" value="HAMP_dom"/>
</dbReference>
<evidence type="ECO:0000313" key="9">
    <source>
        <dbReference type="EMBL" id="ELY94067.1"/>
    </source>
</evidence>
<feature type="transmembrane region" description="Helical" evidence="6">
    <location>
        <begin position="20"/>
        <end position="40"/>
    </location>
</feature>
<accession>M0A860</accession>
<dbReference type="GO" id="GO:0016020">
    <property type="term" value="C:membrane"/>
    <property type="evidence" value="ECO:0007669"/>
    <property type="project" value="InterPro"/>
</dbReference>
<evidence type="ECO:0000259" key="7">
    <source>
        <dbReference type="PROSITE" id="PS50111"/>
    </source>
</evidence>
<name>M0A860_9EURY</name>
<dbReference type="CDD" id="cd11386">
    <property type="entry name" value="MCP_signal"/>
    <property type="match status" value="1"/>
</dbReference>
<gene>
    <name evidence="9" type="ORF">C484_06574</name>
</gene>
<dbReference type="Gene3D" id="1.10.287.950">
    <property type="entry name" value="Methyl-accepting chemotaxis protein"/>
    <property type="match status" value="1"/>
</dbReference>
<reference evidence="9 10" key="1">
    <citation type="journal article" date="2014" name="PLoS Genet.">
        <title>Phylogenetically driven sequencing of extremely halophilic archaea reveals strategies for static and dynamic osmo-response.</title>
        <authorList>
            <person name="Becker E.A."/>
            <person name="Seitzer P.M."/>
            <person name="Tritt A."/>
            <person name="Larsen D."/>
            <person name="Krusor M."/>
            <person name="Yao A.I."/>
            <person name="Wu D."/>
            <person name="Madern D."/>
            <person name="Eisen J.A."/>
            <person name="Darling A.E."/>
            <person name="Facciotti M.T."/>
        </authorList>
    </citation>
    <scope>NUCLEOTIDE SEQUENCE [LARGE SCALE GENOMIC DNA]</scope>
    <source>
        <strain evidence="9 10">DSM 12281</strain>
    </source>
</reference>
<dbReference type="Pfam" id="PF00672">
    <property type="entry name" value="HAMP"/>
    <property type="match status" value="2"/>
</dbReference>
<feature type="domain" description="HAMP" evidence="8">
    <location>
        <begin position="379"/>
        <end position="432"/>
    </location>
</feature>
<feature type="domain" description="HAMP" evidence="8">
    <location>
        <begin position="306"/>
        <end position="358"/>
    </location>
</feature>
<dbReference type="EMBL" id="AOIL01000018">
    <property type="protein sequence ID" value="ELY94067.1"/>
    <property type="molecule type" value="Genomic_DNA"/>
</dbReference>
<dbReference type="PANTHER" id="PTHR32089">
    <property type="entry name" value="METHYL-ACCEPTING CHEMOTAXIS PROTEIN MCPB"/>
    <property type="match status" value="1"/>
</dbReference>
<dbReference type="GO" id="GO:0007165">
    <property type="term" value="P:signal transduction"/>
    <property type="evidence" value="ECO:0007669"/>
    <property type="project" value="UniProtKB-KW"/>
</dbReference>
<dbReference type="AlphaFoldDB" id="M0A860"/>
<dbReference type="RefSeq" id="WP_006825133.1">
    <property type="nucleotide sequence ID" value="NZ_AOIL01000018.1"/>
</dbReference>
<keyword evidence="6" id="KW-0812">Transmembrane</keyword>
<dbReference type="SUPFAM" id="SSF158472">
    <property type="entry name" value="HAMP domain-like"/>
    <property type="match status" value="1"/>
</dbReference>
<feature type="coiled-coil region" evidence="4">
    <location>
        <begin position="529"/>
        <end position="563"/>
    </location>
</feature>
<keyword evidence="10" id="KW-1185">Reference proteome</keyword>
<evidence type="ECO:0000256" key="3">
    <source>
        <dbReference type="PROSITE-ProRule" id="PRU00284"/>
    </source>
</evidence>
<dbReference type="PROSITE" id="PS50111">
    <property type="entry name" value="CHEMOTAXIS_TRANSDUC_2"/>
    <property type="match status" value="1"/>
</dbReference>
<dbReference type="InterPro" id="IPR004089">
    <property type="entry name" value="MCPsignal_dom"/>
</dbReference>
<evidence type="ECO:0000256" key="4">
    <source>
        <dbReference type="SAM" id="Coils"/>
    </source>
</evidence>
<feature type="coiled-coil region" evidence="4">
    <location>
        <begin position="595"/>
        <end position="629"/>
    </location>
</feature>
<organism evidence="9 10">
    <name type="scientific">Natrialba taiwanensis DSM 12281</name>
    <dbReference type="NCBI Taxonomy" id="1230458"/>
    <lineage>
        <taxon>Archaea</taxon>
        <taxon>Methanobacteriati</taxon>
        <taxon>Methanobacteriota</taxon>
        <taxon>Stenosarchaea group</taxon>
        <taxon>Halobacteria</taxon>
        <taxon>Halobacteriales</taxon>
        <taxon>Natrialbaceae</taxon>
        <taxon>Natrialba</taxon>
    </lineage>
</organism>
<feature type="compositionally biased region" description="Acidic residues" evidence="5">
    <location>
        <begin position="818"/>
        <end position="885"/>
    </location>
</feature>
<comment type="caution">
    <text evidence="9">The sequence shown here is derived from an EMBL/GenBank/DDBJ whole genome shotgun (WGS) entry which is preliminary data.</text>
</comment>
<dbReference type="CDD" id="cd06225">
    <property type="entry name" value="HAMP"/>
    <property type="match status" value="2"/>
</dbReference>
<dbReference type="SMART" id="SM00304">
    <property type="entry name" value="HAMP"/>
    <property type="match status" value="3"/>
</dbReference>
<evidence type="ECO:0000256" key="5">
    <source>
        <dbReference type="SAM" id="MobiDB-lite"/>
    </source>
</evidence>
<dbReference type="PATRIC" id="fig|1230458.4.peg.1332"/>
<evidence type="ECO:0000313" key="10">
    <source>
        <dbReference type="Proteomes" id="UP000011648"/>
    </source>
</evidence>
<evidence type="ECO:0000256" key="1">
    <source>
        <dbReference type="ARBA" id="ARBA00023224"/>
    </source>
</evidence>
<feature type="compositionally biased region" description="Acidic residues" evidence="5">
    <location>
        <begin position="766"/>
        <end position="780"/>
    </location>
</feature>
<dbReference type="PROSITE" id="PS50885">
    <property type="entry name" value="HAMP"/>
    <property type="match status" value="2"/>
</dbReference>
<dbReference type="Gene3D" id="6.10.250.1910">
    <property type="match status" value="1"/>
</dbReference>
<feature type="transmembrane region" description="Helical" evidence="6">
    <location>
        <begin position="286"/>
        <end position="305"/>
    </location>
</feature>
<evidence type="ECO:0000256" key="2">
    <source>
        <dbReference type="ARBA" id="ARBA00029447"/>
    </source>
</evidence>
<dbReference type="SUPFAM" id="SSF58104">
    <property type="entry name" value="Methyl-accepting chemotaxis protein (MCP) signaling domain"/>
    <property type="match status" value="1"/>
</dbReference>
<keyword evidence="6" id="KW-0472">Membrane</keyword>
<proteinExistence type="inferred from homology"/>
<dbReference type="OrthoDB" id="8523at2157"/>
<feature type="domain" description="Methyl-accepting transducer" evidence="7">
    <location>
        <begin position="451"/>
        <end position="690"/>
    </location>
</feature>
<dbReference type="PANTHER" id="PTHR32089:SF112">
    <property type="entry name" value="LYSOZYME-LIKE PROTEIN-RELATED"/>
    <property type="match status" value="1"/>
</dbReference>
<keyword evidence="6" id="KW-1133">Transmembrane helix</keyword>
<dbReference type="STRING" id="1230458.C484_06574"/>
<evidence type="ECO:0000256" key="6">
    <source>
        <dbReference type="SAM" id="Phobius"/>
    </source>
</evidence>
<feature type="region of interest" description="Disordered" evidence="5">
    <location>
        <begin position="766"/>
        <end position="885"/>
    </location>
</feature>
<feature type="region of interest" description="Disordered" evidence="5">
    <location>
        <begin position="455"/>
        <end position="475"/>
    </location>
</feature>
<keyword evidence="4" id="KW-0175">Coiled coil</keyword>
<evidence type="ECO:0000259" key="8">
    <source>
        <dbReference type="PROSITE" id="PS50885"/>
    </source>
</evidence>